<feature type="compositionally biased region" description="Basic and acidic residues" evidence="1">
    <location>
        <begin position="828"/>
        <end position="843"/>
    </location>
</feature>
<name>A0A2Z6RF15_9GLOM</name>
<dbReference type="EMBL" id="BEXD01000924">
    <property type="protein sequence ID" value="GBB91156.1"/>
    <property type="molecule type" value="Genomic_DNA"/>
</dbReference>
<keyword evidence="3" id="KW-1185">Reference proteome</keyword>
<evidence type="ECO:0000313" key="3">
    <source>
        <dbReference type="Proteomes" id="UP000247702"/>
    </source>
</evidence>
<proteinExistence type="predicted"/>
<feature type="compositionally biased region" description="Basic and acidic residues" evidence="1">
    <location>
        <begin position="861"/>
        <end position="874"/>
    </location>
</feature>
<dbReference type="Proteomes" id="UP000247702">
    <property type="component" value="Unassembled WGS sequence"/>
</dbReference>
<evidence type="ECO:0000256" key="1">
    <source>
        <dbReference type="SAM" id="MobiDB-lite"/>
    </source>
</evidence>
<organism evidence="2 3">
    <name type="scientific">Rhizophagus clarus</name>
    <dbReference type="NCBI Taxonomy" id="94130"/>
    <lineage>
        <taxon>Eukaryota</taxon>
        <taxon>Fungi</taxon>
        <taxon>Fungi incertae sedis</taxon>
        <taxon>Mucoromycota</taxon>
        <taxon>Glomeromycotina</taxon>
        <taxon>Glomeromycetes</taxon>
        <taxon>Glomerales</taxon>
        <taxon>Glomeraceae</taxon>
        <taxon>Rhizophagus</taxon>
    </lineage>
</organism>
<gene>
    <name evidence="2" type="ORF">RclHR1_01830015</name>
</gene>
<accession>A0A2Z6RF15</accession>
<dbReference type="AlphaFoldDB" id="A0A2Z6RF15"/>
<reference evidence="2 3" key="1">
    <citation type="submission" date="2017-11" db="EMBL/GenBank/DDBJ databases">
        <title>The genome of Rhizophagus clarus HR1 reveals common genetic basis of auxotrophy among arbuscular mycorrhizal fungi.</title>
        <authorList>
            <person name="Kobayashi Y."/>
        </authorList>
    </citation>
    <scope>NUCLEOTIDE SEQUENCE [LARGE SCALE GENOMIC DNA]</scope>
    <source>
        <strain evidence="2 3">HR1</strain>
    </source>
</reference>
<feature type="region of interest" description="Disordered" evidence="1">
    <location>
        <begin position="828"/>
        <end position="874"/>
    </location>
</feature>
<evidence type="ECO:0000313" key="2">
    <source>
        <dbReference type="EMBL" id="GBB91156.1"/>
    </source>
</evidence>
<protein>
    <submittedName>
        <fullName evidence="2">Uncharacterized protein</fullName>
    </submittedName>
</protein>
<sequence length="874" mass="102232">MQVRSLFEVGVLFFIKIMENKKNTAFTKHTLNLSESTFDLTELLDEDLLISENETYNEYEDLEEEKDLEENLKDENKVFYKNDLDDTEKIFSEIESDEERDKIINKIQNNEKLSPCVIIDMYEGKIQRCNSVTNLRRLWQMIGMWQIDDEEVRMKNFAIEHLGVCYSHFMFDQNQLHTSNLKQTKKYTESIIRRRRCLFCNKNKFFFSRGANCEEHSYTVIGKNIQIPCIGQKKCGALQKYYPLVISTQQSEYARYICMDCYEKKGGHIYQRVGKGVQKDPNCNNKSHHQNDTKEALEAIGNWILSVAVSEKLIWQEKILAALVSVLNIVGQEKTIVQNNKIEVPSLFTVLVIFALVKFNYNSSNKLDSKNLTPKHFFEFGEALANSIILAKNELKTHKKILESPTSIEEYRAIFPLCLVQFYDGLLKTLYETKKKVIDRQRKYRKQQSKPLNYEKITKQTTFFVSIILNIAFKGWKIWLPQTMASLCRKPKLLSYLQGILEIVNITSHTQRHERNLEKIRALLVNPSDRICHEKNIWNLGVIDNIDFKEATFSYGNIFDVTRGNSHATLHQIMLHFEVGCNFPPSNVIILDAGDPPSNDSDVYECLKMYLNEINLENNKYIHIAADEAIYRKKKGVDFRATSKHESLKAFSLLFPIAEKSNYARSVSYHLYHIENDSQLRTILNMAPSVNLTSHGHFLAYDEALEMFGVKFVKQNMTRIPADKKELKLKIRATQLEKKQIDMLICDYINDFVQSSQPRHIQSRKEKIWELAHLLVDAFESYDIGIERLQTIINQEILLTESYITVGRRTRNITCVTVADINKIRKEKEDERKENIDEREIERRRGRPRGRPRDRPRRGKQKDINEEKINEIPP</sequence>
<feature type="compositionally biased region" description="Basic residues" evidence="1">
    <location>
        <begin position="844"/>
        <end position="860"/>
    </location>
</feature>
<comment type="caution">
    <text evidence="2">The sequence shown here is derived from an EMBL/GenBank/DDBJ whole genome shotgun (WGS) entry which is preliminary data.</text>
</comment>